<dbReference type="GO" id="GO:0016787">
    <property type="term" value="F:hydrolase activity"/>
    <property type="evidence" value="ECO:0007669"/>
    <property type="project" value="UniProtKB-KW"/>
</dbReference>
<gene>
    <name evidence="1" type="ORF">ABID28_001768</name>
</gene>
<comment type="caution">
    <text evidence="1">The sequence shown here is derived from an EMBL/GenBank/DDBJ whole genome shotgun (WGS) entry which is preliminary data.</text>
</comment>
<proteinExistence type="predicted"/>
<protein>
    <submittedName>
        <fullName evidence="1">Isochorismate hydrolase</fullName>
    </submittedName>
</protein>
<keyword evidence="2" id="KW-1185">Reference proteome</keyword>
<evidence type="ECO:0000313" key="2">
    <source>
        <dbReference type="Proteomes" id="UP001549037"/>
    </source>
</evidence>
<reference evidence="1 2" key="1">
    <citation type="submission" date="2024-06" db="EMBL/GenBank/DDBJ databases">
        <title>Genomic Encyclopedia of Type Strains, Phase IV (KMG-IV): sequencing the most valuable type-strain genomes for metagenomic binning, comparative biology and taxonomic classification.</title>
        <authorList>
            <person name="Goeker M."/>
        </authorList>
    </citation>
    <scope>NUCLEOTIDE SEQUENCE [LARGE SCALE GENOMIC DNA]</scope>
    <source>
        <strain evidence="1 2">DSM 28302</strain>
    </source>
</reference>
<accession>A0ABV2JH58</accession>
<dbReference type="RefSeq" id="WP_193433841.1">
    <property type="nucleotide sequence ID" value="NZ_JBEPLN010000041.1"/>
</dbReference>
<dbReference type="Proteomes" id="UP001549037">
    <property type="component" value="Unassembled WGS sequence"/>
</dbReference>
<evidence type="ECO:0000313" key="1">
    <source>
        <dbReference type="EMBL" id="MET3635106.1"/>
    </source>
</evidence>
<dbReference type="EMBL" id="JBEPLN010000041">
    <property type="protein sequence ID" value="MET3635106.1"/>
    <property type="molecule type" value="Genomic_DNA"/>
</dbReference>
<sequence length="62" mass="7198">MQTLVEFVAIAEEKVVDNFDSYMMEFQTFMVQSGVIDDESVDSQFHSLSEVPLYVIDFHLMD</sequence>
<organism evidence="1 2">
    <name type="scientific">Streptococcus porcorum</name>
    <dbReference type="NCBI Taxonomy" id="701526"/>
    <lineage>
        <taxon>Bacteria</taxon>
        <taxon>Bacillati</taxon>
        <taxon>Bacillota</taxon>
        <taxon>Bacilli</taxon>
        <taxon>Lactobacillales</taxon>
        <taxon>Streptococcaceae</taxon>
        <taxon>Streptococcus</taxon>
    </lineage>
</organism>
<keyword evidence="1" id="KW-0378">Hydrolase</keyword>
<name>A0ABV2JH58_9STRE</name>